<evidence type="ECO:0000313" key="3">
    <source>
        <dbReference type="Proteomes" id="UP000835052"/>
    </source>
</evidence>
<feature type="signal peptide" evidence="1">
    <location>
        <begin position="1"/>
        <end position="17"/>
    </location>
</feature>
<dbReference type="OrthoDB" id="10604063at2759"/>
<dbReference type="Proteomes" id="UP000835052">
    <property type="component" value="Unassembled WGS sequence"/>
</dbReference>
<evidence type="ECO:0000313" key="2">
    <source>
        <dbReference type="EMBL" id="CAD6198699.1"/>
    </source>
</evidence>
<dbReference type="AlphaFoldDB" id="A0A8S1HQK3"/>
<name>A0A8S1HQK3_9PELO</name>
<dbReference type="EMBL" id="CAJGYM010000135">
    <property type="protein sequence ID" value="CAD6198699.1"/>
    <property type="molecule type" value="Genomic_DNA"/>
</dbReference>
<evidence type="ECO:0000256" key="1">
    <source>
        <dbReference type="SAM" id="SignalP"/>
    </source>
</evidence>
<reference evidence="2" key="1">
    <citation type="submission" date="2020-10" db="EMBL/GenBank/DDBJ databases">
        <authorList>
            <person name="Kikuchi T."/>
        </authorList>
    </citation>
    <scope>NUCLEOTIDE SEQUENCE</scope>
    <source>
        <strain evidence="2">NKZ352</strain>
    </source>
</reference>
<sequence>MIPLLLLMLFSVGLVEAAYDPESFPIVVAYHEREGHRYMIETDMRDGKVLFTGITVGITFNSVSFGQLDSSDCTALYNGLDASYRCDGSFFLLHTDHMNMKRQIANEESDVCKRIVEFGGDAVGLLKTGARKNKLVGTFNKEDHSFYYYNTNVNPPVMKHIKDIFHEIERKRIQKDSFEVLCLMEHNYDHS</sequence>
<feature type="chain" id="PRO_5035904765" evidence="1">
    <location>
        <begin position="18"/>
        <end position="191"/>
    </location>
</feature>
<accession>A0A8S1HQK3</accession>
<proteinExistence type="predicted"/>
<keyword evidence="1" id="KW-0732">Signal</keyword>
<gene>
    <name evidence="2" type="ORF">CAUJ_LOCUS14605</name>
</gene>
<organism evidence="2 3">
    <name type="scientific">Caenorhabditis auriculariae</name>
    <dbReference type="NCBI Taxonomy" id="2777116"/>
    <lineage>
        <taxon>Eukaryota</taxon>
        <taxon>Metazoa</taxon>
        <taxon>Ecdysozoa</taxon>
        <taxon>Nematoda</taxon>
        <taxon>Chromadorea</taxon>
        <taxon>Rhabditida</taxon>
        <taxon>Rhabditina</taxon>
        <taxon>Rhabditomorpha</taxon>
        <taxon>Rhabditoidea</taxon>
        <taxon>Rhabditidae</taxon>
        <taxon>Peloderinae</taxon>
        <taxon>Caenorhabditis</taxon>
    </lineage>
</organism>
<protein>
    <submittedName>
        <fullName evidence="2">Uncharacterized protein</fullName>
    </submittedName>
</protein>
<comment type="caution">
    <text evidence="2">The sequence shown here is derived from an EMBL/GenBank/DDBJ whole genome shotgun (WGS) entry which is preliminary data.</text>
</comment>
<keyword evidence="3" id="KW-1185">Reference proteome</keyword>